<comment type="similarity">
    <text evidence="2 6">Belongs to the 2-oxoacid dehydrogenase family.</text>
</comment>
<keyword evidence="5 6" id="KW-0012">Acyltransferase</keyword>
<dbReference type="Gene3D" id="4.10.320.10">
    <property type="entry name" value="E3-binding domain"/>
    <property type="match status" value="2"/>
</dbReference>
<sequence>MATEIIMPKAGMDMEEGTIVKWLVSEGDKVDTGDPILEILTDKVNMEVEAETPGTILKIVAKEGDVLPVFTVIGYIGKEGEQPPEGVAPEAPAKEEKPAEEAKAAPEREEAEQKQEEATQGGKLRATPAARKAGRDKKIDLKLVKGSGPKGRVHLADVENFKSIKATPLAARIAEVDNIDLSEVKGTGFGGKITKDDLAAKEAPVKEAASVKEEMPAQAKERKLIPMVGMRKIIAERMLESVKKAATVGLDIEIDMTAAIKLRSSLKDRILKETEKKITYTDLIIMAVTKALVKYPIVNSTLTDEGILLNDDVNMGLAVGLDNGLMVPVIKGTHRMSLTEIVEKRTDTVTRTVKGKIKPDELQGSTFTISNLGMFETVKFTSIINQPNSAILSVGAILERMRVVDGEPKVRSVMNMTLTMDHRIMDGVDGAKFLQYLKDLMEDPTLMLL</sequence>
<dbReference type="STRING" id="1120975.SAMN02746064_01403"/>
<keyword evidence="11" id="KW-1185">Reference proteome</keyword>
<evidence type="ECO:0000313" key="11">
    <source>
        <dbReference type="Proteomes" id="UP000184251"/>
    </source>
</evidence>
<evidence type="ECO:0000259" key="9">
    <source>
        <dbReference type="PROSITE" id="PS51826"/>
    </source>
</evidence>
<evidence type="ECO:0000256" key="6">
    <source>
        <dbReference type="RuleBase" id="RU003423"/>
    </source>
</evidence>
<feature type="domain" description="Lipoyl-binding" evidence="8">
    <location>
        <begin position="2"/>
        <end position="77"/>
    </location>
</feature>
<dbReference type="SUPFAM" id="SSF51230">
    <property type="entry name" value="Single hybrid motif"/>
    <property type="match status" value="1"/>
</dbReference>
<dbReference type="AlphaFoldDB" id="A0A1M4X2R4"/>
<dbReference type="PANTHER" id="PTHR43178:SF5">
    <property type="entry name" value="LIPOAMIDE ACYLTRANSFERASE COMPONENT OF BRANCHED-CHAIN ALPHA-KETO ACID DEHYDROGENASE COMPLEX, MITOCHONDRIAL"/>
    <property type="match status" value="1"/>
</dbReference>
<evidence type="ECO:0000313" key="10">
    <source>
        <dbReference type="EMBL" id="SHE87798.1"/>
    </source>
</evidence>
<dbReference type="EC" id="2.3.1.-" evidence="6"/>
<dbReference type="SUPFAM" id="SSF52777">
    <property type="entry name" value="CoA-dependent acyltransferases"/>
    <property type="match status" value="1"/>
</dbReference>
<dbReference type="PANTHER" id="PTHR43178">
    <property type="entry name" value="DIHYDROLIPOAMIDE ACETYLTRANSFERASE COMPONENT OF PYRUVATE DEHYDROGENASE COMPLEX"/>
    <property type="match status" value="1"/>
</dbReference>
<organism evidence="10 11">
    <name type="scientific">Alkalibacter saccharofermentans DSM 14828</name>
    <dbReference type="NCBI Taxonomy" id="1120975"/>
    <lineage>
        <taxon>Bacteria</taxon>
        <taxon>Bacillati</taxon>
        <taxon>Bacillota</taxon>
        <taxon>Clostridia</taxon>
        <taxon>Eubacteriales</taxon>
        <taxon>Eubacteriaceae</taxon>
        <taxon>Alkalibacter</taxon>
    </lineage>
</organism>
<dbReference type="Gene3D" id="3.30.559.10">
    <property type="entry name" value="Chloramphenicol acetyltransferase-like domain"/>
    <property type="match status" value="1"/>
</dbReference>
<feature type="domain" description="Peripheral subunit-binding (PSBD)" evidence="9">
    <location>
        <begin position="165"/>
        <end position="202"/>
    </location>
</feature>
<dbReference type="RefSeq" id="WP_073270506.1">
    <property type="nucleotide sequence ID" value="NZ_FQTU01000008.1"/>
</dbReference>
<dbReference type="GO" id="GO:0031405">
    <property type="term" value="F:lipoic acid binding"/>
    <property type="evidence" value="ECO:0007669"/>
    <property type="project" value="TreeGrafter"/>
</dbReference>
<keyword evidence="4 6" id="KW-0450">Lipoyl</keyword>
<dbReference type="Pfam" id="PF00364">
    <property type="entry name" value="Biotin_lipoyl"/>
    <property type="match status" value="1"/>
</dbReference>
<dbReference type="PROSITE" id="PS50968">
    <property type="entry name" value="BIOTINYL_LIPOYL"/>
    <property type="match status" value="1"/>
</dbReference>
<evidence type="ECO:0000256" key="7">
    <source>
        <dbReference type="SAM" id="MobiDB-lite"/>
    </source>
</evidence>
<evidence type="ECO:0000259" key="8">
    <source>
        <dbReference type="PROSITE" id="PS50968"/>
    </source>
</evidence>
<dbReference type="Gene3D" id="2.40.50.100">
    <property type="match status" value="1"/>
</dbReference>
<dbReference type="InterPro" id="IPR036625">
    <property type="entry name" value="E3-bd_dom_sf"/>
</dbReference>
<feature type="domain" description="Peripheral subunit-binding (PSBD)" evidence="9">
    <location>
        <begin position="125"/>
        <end position="162"/>
    </location>
</feature>
<dbReference type="InterPro" id="IPR001078">
    <property type="entry name" value="2-oxoacid_DH_actylTfrase"/>
</dbReference>
<evidence type="ECO:0000256" key="5">
    <source>
        <dbReference type="ARBA" id="ARBA00023315"/>
    </source>
</evidence>
<dbReference type="OrthoDB" id="9805770at2"/>
<evidence type="ECO:0000256" key="2">
    <source>
        <dbReference type="ARBA" id="ARBA00007317"/>
    </source>
</evidence>
<dbReference type="Pfam" id="PF00198">
    <property type="entry name" value="2-oxoacid_dh"/>
    <property type="match status" value="1"/>
</dbReference>
<dbReference type="InterPro" id="IPR023213">
    <property type="entry name" value="CAT-like_dom_sf"/>
</dbReference>
<protein>
    <recommendedName>
        <fullName evidence="6">Dihydrolipoamide acetyltransferase component of pyruvate dehydrogenase complex</fullName>
        <ecNumber evidence="6">2.3.1.-</ecNumber>
    </recommendedName>
</protein>
<evidence type="ECO:0000256" key="4">
    <source>
        <dbReference type="ARBA" id="ARBA00022823"/>
    </source>
</evidence>
<feature type="compositionally biased region" description="Basic and acidic residues" evidence="7">
    <location>
        <begin position="92"/>
        <end position="117"/>
    </location>
</feature>
<feature type="region of interest" description="Disordered" evidence="7">
    <location>
        <begin position="78"/>
        <end position="145"/>
    </location>
</feature>
<dbReference type="InterPro" id="IPR000089">
    <property type="entry name" value="Biotin_lipoyl"/>
</dbReference>
<keyword evidence="3 6" id="KW-0808">Transferase</keyword>
<dbReference type="InterPro" id="IPR004167">
    <property type="entry name" value="PSBD"/>
</dbReference>
<evidence type="ECO:0000256" key="3">
    <source>
        <dbReference type="ARBA" id="ARBA00022679"/>
    </source>
</evidence>
<dbReference type="CDD" id="cd06849">
    <property type="entry name" value="lipoyl_domain"/>
    <property type="match status" value="1"/>
</dbReference>
<reference evidence="10 11" key="1">
    <citation type="submission" date="2016-11" db="EMBL/GenBank/DDBJ databases">
        <authorList>
            <person name="Jaros S."/>
            <person name="Januszkiewicz K."/>
            <person name="Wedrychowicz H."/>
        </authorList>
    </citation>
    <scope>NUCLEOTIDE SEQUENCE [LARGE SCALE GENOMIC DNA]</scope>
    <source>
        <strain evidence="10 11">DSM 14828</strain>
    </source>
</reference>
<keyword evidence="10" id="KW-0670">Pyruvate</keyword>
<accession>A0A1M4X2R4</accession>
<evidence type="ECO:0000256" key="1">
    <source>
        <dbReference type="ARBA" id="ARBA00001938"/>
    </source>
</evidence>
<gene>
    <name evidence="10" type="ORF">SAMN02746064_01403</name>
</gene>
<dbReference type="Pfam" id="PF02817">
    <property type="entry name" value="E3_binding"/>
    <property type="match status" value="2"/>
</dbReference>
<dbReference type="PROSITE" id="PS51826">
    <property type="entry name" value="PSBD"/>
    <property type="match status" value="2"/>
</dbReference>
<dbReference type="InterPro" id="IPR011053">
    <property type="entry name" value="Single_hybrid_motif"/>
</dbReference>
<comment type="cofactor">
    <cofactor evidence="1 6">
        <name>(R)-lipoate</name>
        <dbReference type="ChEBI" id="CHEBI:83088"/>
    </cofactor>
</comment>
<name>A0A1M4X2R4_9FIRM</name>
<dbReference type="InterPro" id="IPR050743">
    <property type="entry name" value="2-oxoacid_DH_E2_comp"/>
</dbReference>
<dbReference type="Proteomes" id="UP000184251">
    <property type="component" value="Unassembled WGS sequence"/>
</dbReference>
<dbReference type="GO" id="GO:0016407">
    <property type="term" value="F:acetyltransferase activity"/>
    <property type="evidence" value="ECO:0007669"/>
    <property type="project" value="TreeGrafter"/>
</dbReference>
<dbReference type="GO" id="GO:0005737">
    <property type="term" value="C:cytoplasm"/>
    <property type="evidence" value="ECO:0007669"/>
    <property type="project" value="TreeGrafter"/>
</dbReference>
<proteinExistence type="inferred from homology"/>
<dbReference type="SUPFAM" id="SSF47005">
    <property type="entry name" value="Peripheral subunit-binding domain of 2-oxo acid dehydrogenase complex"/>
    <property type="match status" value="2"/>
</dbReference>
<dbReference type="EMBL" id="FQTU01000008">
    <property type="protein sequence ID" value="SHE87798.1"/>
    <property type="molecule type" value="Genomic_DNA"/>
</dbReference>